<feature type="region of interest" description="Disordered" evidence="1">
    <location>
        <begin position="52"/>
        <end position="114"/>
    </location>
</feature>
<protein>
    <submittedName>
        <fullName evidence="2">Uncharacterized protein</fullName>
    </submittedName>
</protein>
<name>A0A2V1AL80_9ASCO</name>
<feature type="compositionally biased region" description="Basic and acidic residues" evidence="1">
    <location>
        <begin position="16"/>
        <end position="33"/>
    </location>
</feature>
<dbReference type="AlphaFoldDB" id="A0A2V1AL80"/>
<dbReference type="GeneID" id="37006703"/>
<feature type="compositionally biased region" description="Basic and acidic residues" evidence="1">
    <location>
        <begin position="52"/>
        <end position="70"/>
    </location>
</feature>
<comment type="caution">
    <text evidence="2">The sequence shown here is derived from an EMBL/GenBank/DDBJ whole genome shotgun (WGS) entry which is preliminary data.</text>
</comment>
<proteinExistence type="predicted"/>
<dbReference type="EMBL" id="PKFO01000001">
    <property type="protein sequence ID" value="PVH19077.1"/>
    <property type="molecule type" value="Genomic_DNA"/>
</dbReference>
<keyword evidence="3" id="KW-1185">Reference proteome</keyword>
<reference evidence="2 3" key="1">
    <citation type="submission" date="2017-12" db="EMBL/GenBank/DDBJ databases">
        <title>Genome Sequence of a Multidrug-Resistant Candida haemulonii Isolate from a Patient with Chronic Leg Ulcers in Israel.</title>
        <authorList>
            <person name="Chow N.A."/>
            <person name="Gade L."/>
            <person name="Batra D."/>
            <person name="Rowe L.A."/>
            <person name="Ben-Ami R."/>
            <person name="Loparev V.N."/>
            <person name="Litvintseva A.P."/>
        </authorList>
    </citation>
    <scope>NUCLEOTIDE SEQUENCE [LARGE SCALE GENOMIC DNA]</scope>
    <source>
        <strain evidence="2 3">B11899</strain>
    </source>
</reference>
<evidence type="ECO:0000256" key="1">
    <source>
        <dbReference type="SAM" id="MobiDB-lite"/>
    </source>
</evidence>
<evidence type="ECO:0000313" key="2">
    <source>
        <dbReference type="EMBL" id="PVH19077.1"/>
    </source>
</evidence>
<sequence>MNRIPNNGEPGNDTSADERDVAVKRKSSTQKDKISILRQEQILEYKKKVTKEERRRRYALRHGDGSDDANHGQGTENPSEESDQSPRKKKRVSFELSNRSMQKVASDEDGNAKT</sequence>
<organism evidence="2 3">
    <name type="scientific">Candidozyma haemuli</name>
    <dbReference type="NCBI Taxonomy" id="45357"/>
    <lineage>
        <taxon>Eukaryota</taxon>
        <taxon>Fungi</taxon>
        <taxon>Dikarya</taxon>
        <taxon>Ascomycota</taxon>
        <taxon>Saccharomycotina</taxon>
        <taxon>Pichiomycetes</taxon>
        <taxon>Metschnikowiaceae</taxon>
        <taxon>Candidozyma</taxon>
    </lineage>
</organism>
<dbReference type="VEuPathDB" id="FungiDB:CXQ85_001372"/>
<feature type="region of interest" description="Disordered" evidence="1">
    <location>
        <begin position="1"/>
        <end position="33"/>
    </location>
</feature>
<dbReference type="Proteomes" id="UP000244309">
    <property type="component" value="Unassembled WGS sequence"/>
</dbReference>
<gene>
    <name evidence="2" type="ORF">CXQ85_001372</name>
</gene>
<accession>A0A2V1AL80</accession>
<evidence type="ECO:0000313" key="3">
    <source>
        <dbReference type="Proteomes" id="UP000244309"/>
    </source>
</evidence>
<dbReference type="RefSeq" id="XP_025340017.1">
    <property type="nucleotide sequence ID" value="XM_025485086.1"/>
</dbReference>